<evidence type="ECO:0000256" key="4">
    <source>
        <dbReference type="ARBA" id="ARBA00023136"/>
    </source>
</evidence>
<keyword evidence="3" id="KW-0732">Signal</keyword>
<accession>A0A3N4MG75</accession>
<dbReference type="Proteomes" id="UP000279089">
    <property type="component" value="Unassembled WGS sequence"/>
</dbReference>
<evidence type="ECO:0000313" key="9">
    <source>
        <dbReference type="Proteomes" id="UP000279089"/>
    </source>
</evidence>
<evidence type="ECO:0000256" key="3">
    <source>
        <dbReference type="ARBA" id="ARBA00022729"/>
    </source>
</evidence>
<dbReference type="InterPro" id="IPR012944">
    <property type="entry name" value="SusD_RagB_dom"/>
</dbReference>
<keyword evidence="4" id="KW-0472">Membrane</keyword>
<comment type="caution">
    <text evidence="8">The sequence shown here is derived from an EMBL/GenBank/DDBJ whole genome shotgun (WGS) entry which is preliminary data.</text>
</comment>
<dbReference type="InterPro" id="IPR011990">
    <property type="entry name" value="TPR-like_helical_dom_sf"/>
</dbReference>
<evidence type="ECO:0000259" key="6">
    <source>
        <dbReference type="Pfam" id="PF07980"/>
    </source>
</evidence>
<dbReference type="PROSITE" id="PS51257">
    <property type="entry name" value="PROKAR_LIPOPROTEIN"/>
    <property type="match status" value="1"/>
</dbReference>
<dbReference type="Gene3D" id="1.25.40.390">
    <property type="match status" value="1"/>
</dbReference>
<evidence type="ECO:0000256" key="1">
    <source>
        <dbReference type="ARBA" id="ARBA00004442"/>
    </source>
</evidence>
<organism evidence="8 9">
    <name type="scientific">Chitinophaga barathri</name>
    <dbReference type="NCBI Taxonomy" id="1647451"/>
    <lineage>
        <taxon>Bacteria</taxon>
        <taxon>Pseudomonadati</taxon>
        <taxon>Bacteroidota</taxon>
        <taxon>Chitinophagia</taxon>
        <taxon>Chitinophagales</taxon>
        <taxon>Chitinophagaceae</taxon>
        <taxon>Chitinophaga</taxon>
    </lineage>
</organism>
<gene>
    <name evidence="8" type="ORF">EG028_01715</name>
</gene>
<evidence type="ECO:0000256" key="2">
    <source>
        <dbReference type="ARBA" id="ARBA00006275"/>
    </source>
</evidence>
<sequence length="571" mass="64939">MKYRFIIIAAAMLTAATGCNKDFLNIKDPDAIPAAELGKSTQDISLMLNNAYAMTRTAGLYGAFLFPKGTYPLGHITDQQWRNDAWWNELHQNNTKPQCGDFASVYSDAWRGVAACNVVLEALQNFRANYMKPDEKNVTDQIEGQALGLRALYYFFLVNLWGDGMGKANFDKPGVPIVTNIPRKQEELYVERAKVGEVWDFMIDDLEKAETLLDGFTDIRRVNKWSVKAFLGKAYVFTENWTEARAKLLEVIENSGRQLLPLNDYKQMFNGKKKFNNESLFELNSEVDFTAGWGVFGGPTTGATMGLYYGLEGYGFDNLFMHDRNLARFGFTLPIPTLTADEKNINDPAYLTQSLQLRQGNAVDPRLYICALEPYIDKVGDDVNAPKTIVPQYVKPGERTQYHAWLLRKYGPIDHPIWSFNGQINDNFYFIRLADVYLLFAEACKNTGDNVNALEYINKVKRRAYGYPVNGASPADYPSLTAGTMAKGTDKHGAPDQLANDPLKYERWAELFGEGHWWFDVCRWRIGSKEADYFVRVTTGEIQWNDNRSYAQPIPIQEMQVNPKMVQNPNY</sequence>
<evidence type="ECO:0000259" key="7">
    <source>
        <dbReference type="Pfam" id="PF14322"/>
    </source>
</evidence>
<dbReference type="AlphaFoldDB" id="A0A3N4MG75"/>
<dbReference type="SUPFAM" id="SSF48452">
    <property type="entry name" value="TPR-like"/>
    <property type="match status" value="1"/>
</dbReference>
<reference evidence="9" key="1">
    <citation type="submission" date="2018-11" db="EMBL/GenBank/DDBJ databases">
        <title>Chitinophaga lutea sp.nov., isolate from arsenic contaminated soil.</title>
        <authorList>
            <person name="Zong Y."/>
        </authorList>
    </citation>
    <scope>NUCLEOTIDE SEQUENCE [LARGE SCALE GENOMIC DNA]</scope>
    <source>
        <strain evidence="9">YLT18</strain>
    </source>
</reference>
<proteinExistence type="inferred from homology"/>
<comment type="subcellular location">
    <subcellularLocation>
        <location evidence="1">Cell outer membrane</location>
    </subcellularLocation>
</comment>
<dbReference type="RefSeq" id="WP_120514303.1">
    <property type="nucleotide sequence ID" value="NZ_QXZY01000001.1"/>
</dbReference>
<dbReference type="InterPro" id="IPR033985">
    <property type="entry name" value="SusD-like_N"/>
</dbReference>
<protein>
    <submittedName>
        <fullName evidence="8">RagB/SusD family nutrient uptake outer membrane protein</fullName>
    </submittedName>
</protein>
<feature type="domain" description="SusD-like N-terminal" evidence="7">
    <location>
        <begin position="23"/>
        <end position="235"/>
    </location>
</feature>
<keyword evidence="9" id="KW-1185">Reference proteome</keyword>
<dbReference type="GO" id="GO:0009279">
    <property type="term" value="C:cell outer membrane"/>
    <property type="evidence" value="ECO:0007669"/>
    <property type="project" value="UniProtKB-SubCell"/>
</dbReference>
<dbReference type="EMBL" id="RMBX01000001">
    <property type="protein sequence ID" value="RPD43032.1"/>
    <property type="molecule type" value="Genomic_DNA"/>
</dbReference>
<evidence type="ECO:0000256" key="5">
    <source>
        <dbReference type="ARBA" id="ARBA00023237"/>
    </source>
</evidence>
<dbReference type="Pfam" id="PF07980">
    <property type="entry name" value="SusD_RagB"/>
    <property type="match status" value="1"/>
</dbReference>
<keyword evidence="5" id="KW-0998">Cell outer membrane</keyword>
<evidence type="ECO:0000313" key="8">
    <source>
        <dbReference type="EMBL" id="RPD43032.1"/>
    </source>
</evidence>
<dbReference type="OrthoDB" id="973538at2"/>
<dbReference type="Pfam" id="PF14322">
    <property type="entry name" value="SusD-like_3"/>
    <property type="match status" value="1"/>
</dbReference>
<name>A0A3N4MG75_9BACT</name>
<feature type="domain" description="RagB/SusD" evidence="6">
    <location>
        <begin position="392"/>
        <end position="571"/>
    </location>
</feature>
<comment type="similarity">
    <text evidence="2">Belongs to the SusD family.</text>
</comment>